<accession>A0ACD3BAT5</accession>
<reference evidence="1 2" key="1">
    <citation type="journal article" date="2019" name="Nat. Ecol. Evol.">
        <title>Megaphylogeny resolves global patterns of mushroom evolution.</title>
        <authorList>
            <person name="Varga T."/>
            <person name="Krizsan K."/>
            <person name="Foldi C."/>
            <person name="Dima B."/>
            <person name="Sanchez-Garcia M."/>
            <person name="Sanchez-Ramirez S."/>
            <person name="Szollosi G.J."/>
            <person name="Szarkandi J.G."/>
            <person name="Papp V."/>
            <person name="Albert L."/>
            <person name="Andreopoulos W."/>
            <person name="Angelini C."/>
            <person name="Antonin V."/>
            <person name="Barry K.W."/>
            <person name="Bougher N.L."/>
            <person name="Buchanan P."/>
            <person name="Buyck B."/>
            <person name="Bense V."/>
            <person name="Catcheside P."/>
            <person name="Chovatia M."/>
            <person name="Cooper J."/>
            <person name="Damon W."/>
            <person name="Desjardin D."/>
            <person name="Finy P."/>
            <person name="Geml J."/>
            <person name="Haridas S."/>
            <person name="Hughes K."/>
            <person name="Justo A."/>
            <person name="Karasinski D."/>
            <person name="Kautmanova I."/>
            <person name="Kiss B."/>
            <person name="Kocsube S."/>
            <person name="Kotiranta H."/>
            <person name="LaButti K.M."/>
            <person name="Lechner B.E."/>
            <person name="Liimatainen K."/>
            <person name="Lipzen A."/>
            <person name="Lukacs Z."/>
            <person name="Mihaltcheva S."/>
            <person name="Morgado L.N."/>
            <person name="Niskanen T."/>
            <person name="Noordeloos M.E."/>
            <person name="Ohm R.A."/>
            <person name="Ortiz-Santana B."/>
            <person name="Ovrebo C."/>
            <person name="Racz N."/>
            <person name="Riley R."/>
            <person name="Savchenko A."/>
            <person name="Shiryaev A."/>
            <person name="Soop K."/>
            <person name="Spirin V."/>
            <person name="Szebenyi C."/>
            <person name="Tomsovsky M."/>
            <person name="Tulloss R.E."/>
            <person name="Uehling J."/>
            <person name="Grigoriev I.V."/>
            <person name="Vagvolgyi C."/>
            <person name="Papp T."/>
            <person name="Martin F.M."/>
            <person name="Miettinen O."/>
            <person name="Hibbett D.S."/>
            <person name="Nagy L.G."/>
        </authorList>
    </citation>
    <scope>NUCLEOTIDE SEQUENCE [LARGE SCALE GENOMIC DNA]</scope>
    <source>
        <strain evidence="1 2">NL-1719</strain>
    </source>
</reference>
<dbReference type="EMBL" id="ML208264">
    <property type="protein sequence ID" value="TFK75193.1"/>
    <property type="molecule type" value="Genomic_DNA"/>
</dbReference>
<evidence type="ECO:0000313" key="2">
    <source>
        <dbReference type="Proteomes" id="UP000308600"/>
    </source>
</evidence>
<proteinExistence type="predicted"/>
<name>A0ACD3BAT5_9AGAR</name>
<protein>
    <submittedName>
        <fullName evidence="1">Uncharacterized protein</fullName>
    </submittedName>
</protein>
<organism evidence="1 2">
    <name type="scientific">Pluteus cervinus</name>
    <dbReference type="NCBI Taxonomy" id="181527"/>
    <lineage>
        <taxon>Eukaryota</taxon>
        <taxon>Fungi</taxon>
        <taxon>Dikarya</taxon>
        <taxon>Basidiomycota</taxon>
        <taxon>Agaricomycotina</taxon>
        <taxon>Agaricomycetes</taxon>
        <taxon>Agaricomycetidae</taxon>
        <taxon>Agaricales</taxon>
        <taxon>Pluteineae</taxon>
        <taxon>Pluteaceae</taxon>
        <taxon>Pluteus</taxon>
    </lineage>
</organism>
<evidence type="ECO:0000313" key="1">
    <source>
        <dbReference type="EMBL" id="TFK75193.1"/>
    </source>
</evidence>
<gene>
    <name evidence="1" type="ORF">BDN72DRAFT_832546</name>
</gene>
<keyword evidence="2" id="KW-1185">Reference proteome</keyword>
<dbReference type="Proteomes" id="UP000308600">
    <property type="component" value="Unassembled WGS sequence"/>
</dbReference>
<sequence>MTSNSSTLISVFNVFSVLGIFLTSATLIPVLCFRVRRRPAWISQMVFWLVYSISYFLLLGRQIGQAPPFGLCILQAALIYASPASCAFGVTCFMVDFYMAWRSVLTGYKTPTRFVNFIATIPAIVHVLLFCVVLLLVNDPATVQREEMGFYCHTTDGVASAITIFIVLGAAFILLPIEIWTGVSLYQHWKAFRRLEREGGPFSLSVYIRMISFSVFTGFGLGLGLFIIPRLTSEADPRWSALLPTLPVLASLAFGTQRDILAVYMFWKWSPRSPPPVPLKKDELVGLYPHDQRPSFFVCQEVESNERLVC</sequence>